<sequence length="151" mass="16864">MKKLLVALIMLAMPFLASAQLQDPVKWNYSAKKIAANTYEIHLTATIENSWHLYSMTTPDGGPNATVIKFAKNPFASFEGNVKEVGKLEKYHDENFGVDVKYFANKVDFVQVVKTKSSKPFAVKGTLEYQVCDDQQCLPPTEVPFSVNIGK</sequence>
<keyword evidence="1" id="KW-0732">Signal</keyword>
<dbReference type="AlphaFoldDB" id="A0A291QTH7"/>
<dbReference type="EMBL" id="CP023777">
    <property type="protein sequence ID" value="ATL47144.1"/>
    <property type="molecule type" value="Genomic_DNA"/>
</dbReference>
<protein>
    <recommendedName>
        <fullName evidence="2">Thiol:disulfide interchange protein DsbD N-terminal domain-containing protein</fullName>
    </recommendedName>
</protein>
<reference evidence="3 4" key="1">
    <citation type="submission" date="2017-10" db="EMBL/GenBank/DDBJ databases">
        <title>Paenichitinophaga pekingensis gen. nov., sp. nov., isolated from activated sludge.</title>
        <authorList>
            <person name="Jin D."/>
            <person name="Kong X."/>
            <person name="Deng Y."/>
            <person name="Bai Z."/>
        </authorList>
    </citation>
    <scope>NUCLEOTIDE SEQUENCE [LARGE SCALE GENOMIC DNA]</scope>
    <source>
        <strain evidence="3 4">13</strain>
    </source>
</reference>
<dbReference type="OrthoDB" id="767251at2"/>
<accession>A0A291QTH7</accession>
<dbReference type="Proteomes" id="UP000220133">
    <property type="component" value="Chromosome"/>
</dbReference>
<feature type="signal peptide" evidence="1">
    <location>
        <begin position="1"/>
        <end position="19"/>
    </location>
</feature>
<dbReference type="RefSeq" id="WP_098193526.1">
    <property type="nucleotide sequence ID" value="NZ_CP023777.1"/>
</dbReference>
<dbReference type="InterPro" id="IPR028250">
    <property type="entry name" value="DsbDN"/>
</dbReference>
<proteinExistence type="predicted"/>
<name>A0A291QTH7_9BACT</name>
<dbReference type="Gene3D" id="2.60.40.1250">
    <property type="entry name" value="Thiol:disulfide interchange protein DsbD, N-terminal domain"/>
    <property type="match status" value="1"/>
</dbReference>
<feature type="chain" id="PRO_5013285055" description="Thiol:disulfide interchange protein DsbD N-terminal domain-containing protein" evidence="1">
    <location>
        <begin position="20"/>
        <end position="151"/>
    </location>
</feature>
<keyword evidence="4" id="KW-1185">Reference proteome</keyword>
<evidence type="ECO:0000313" key="3">
    <source>
        <dbReference type="EMBL" id="ATL47144.1"/>
    </source>
</evidence>
<evidence type="ECO:0000259" key="2">
    <source>
        <dbReference type="Pfam" id="PF11412"/>
    </source>
</evidence>
<dbReference type="InterPro" id="IPR036929">
    <property type="entry name" value="DsbDN_sf"/>
</dbReference>
<evidence type="ECO:0000313" key="4">
    <source>
        <dbReference type="Proteomes" id="UP000220133"/>
    </source>
</evidence>
<organism evidence="3 4">
    <name type="scientific">Chitinophaga caeni</name>
    <dbReference type="NCBI Taxonomy" id="2029983"/>
    <lineage>
        <taxon>Bacteria</taxon>
        <taxon>Pseudomonadati</taxon>
        <taxon>Bacteroidota</taxon>
        <taxon>Chitinophagia</taxon>
        <taxon>Chitinophagales</taxon>
        <taxon>Chitinophagaceae</taxon>
        <taxon>Chitinophaga</taxon>
    </lineage>
</organism>
<evidence type="ECO:0000256" key="1">
    <source>
        <dbReference type="SAM" id="SignalP"/>
    </source>
</evidence>
<feature type="domain" description="Thiol:disulfide interchange protein DsbD N-terminal" evidence="2">
    <location>
        <begin position="28"/>
        <end position="142"/>
    </location>
</feature>
<dbReference type="Pfam" id="PF11412">
    <property type="entry name" value="DsbD_N"/>
    <property type="match status" value="1"/>
</dbReference>
<gene>
    <name evidence="3" type="ORF">COR50_08075</name>
</gene>
<dbReference type="KEGG" id="cbae:COR50_08075"/>